<dbReference type="EMBL" id="CP035107">
    <property type="protein sequence ID" value="QAR30763.1"/>
    <property type="molecule type" value="Genomic_DNA"/>
</dbReference>
<evidence type="ECO:0000313" key="1">
    <source>
        <dbReference type="EMBL" id="QAR30763.1"/>
    </source>
</evidence>
<organism evidence="1 2">
    <name type="scientific">Ornithobacterium rhinotracheale</name>
    <dbReference type="NCBI Taxonomy" id="28251"/>
    <lineage>
        <taxon>Bacteria</taxon>
        <taxon>Pseudomonadati</taxon>
        <taxon>Bacteroidota</taxon>
        <taxon>Flavobacteriia</taxon>
        <taxon>Flavobacteriales</taxon>
        <taxon>Weeksellaceae</taxon>
        <taxon>Ornithobacterium</taxon>
    </lineage>
</organism>
<reference evidence="1 2" key="1">
    <citation type="submission" date="2019-01" db="EMBL/GenBank/DDBJ databases">
        <title>Whole Genome of Ornithobacterium rhinotracheale FARPER-174b.</title>
        <authorList>
            <person name="Tataje-Lavanda L.A."/>
            <person name="Montalvan A."/>
            <person name="Montesinos R."/>
            <person name="Zimic M."/>
            <person name="Fernandez-Sanchez M."/>
            <person name="Fernandez-Diaz M."/>
        </authorList>
    </citation>
    <scope>NUCLEOTIDE SEQUENCE [LARGE SCALE GENOMIC DNA]</scope>
    <source>
        <strain evidence="1 2">FARPER-174b</strain>
    </source>
</reference>
<gene>
    <name evidence="1" type="ORF">EQP59_05125</name>
</gene>
<dbReference type="Proteomes" id="UP000287701">
    <property type="component" value="Chromosome"/>
</dbReference>
<name>A0A410JRH2_ORNRH</name>
<proteinExistence type="predicted"/>
<evidence type="ECO:0000313" key="2">
    <source>
        <dbReference type="Proteomes" id="UP000287701"/>
    </source>
</evidence>
<dbReference type="RefSeq" id="WP_128501238.1">
    <property type="nucleotide sequence ID" value="NZ_CP035107.1"/>
</dbReference>
<dbReference type="OrthoDB" id="1445451at2"/>
<accession>A0A410JRH2</accession>
<protein>
    <submittedName>
        <fullName evidence="1">Uncharacterized protein</fullName>
    </submittedName>
</protein>
<dbReference type="AlphaFoldDB" id="A0A410JRH2"/>
<sequence length="126" mass="14542">MNKRKTILIIIVGVFLFCKVSDSISVKLYKKYSKDGQYSVYGTKTFPDLLMPKMPGQGGDVEGTIYLYDEIENKILYSSKIPSIHLIYSSFEFSERTAYFVGDELVPNILTPWVLPRPIKNDYKKR</sequence>